<dbReference type="NCBIfam" id="TIGR01490">
    <property type="entry name" value="HAD-SF-IB-hyp1"/>
    <property type="match status" value="1"/>
</dbReference>
<dbReference type="RefSeq" id="WP_126977054.1">
    <property type="nucleotide sequence ID" value="NZ_CAWUGC010000012.1"/>
</dbReference>
<accession>A0A433SFR8</accession>
<dbReference type="GO" id="GO:0046872">
    <property type="term" value="F:metal ion binding"/>
    <property type="evidence" value="ECO:0007669"/>
    <property type="project" value="UniProtKB-KW"/>
</dbReference>
<keyword evidence="3" id="KW-0460">Magnesium</keyword>
<dbReference type="GO" id="GO:0016787">
    <property type="term" value="F:hydrolase activity"/>
    <property type="evidence" value="ECO:0007669"/>
    <property type="project" value="UniProtKB-KW"/>
</dbReference>
<reference evidence="4 5" key="1">
    <citation type="submission" date="2018-01" db="EMBL/GenBank/DDBJ databases">
        <title>Saezia sanguinis gen. nov., sp. nov., in the order Burkholderiales isolated from human blood.</title>
        <authorList>
            <person name="Medina-Pascual M.J."/>
            <person name="Valdezate S."/>
            <person name="Monzon S."/>
            <person name="Cuesta I."/>
            <person name="Carrasco G."/>
            <person name="Villalon P."/>
            <person name="Saez-Nieto J.A."/>
        </authorList>
    </citation>
    <scope>NUCLEOTIDE SEQUENCE [LARGE SCALE GENOMIC DNA]</scope>
    <source>
        <strain evidence="4 5">CNM695-12</strain>
    </source>
</reference>
<evidence type="ECO:0000313" key="4">
    <source>
        <dbReference type="EMBL" id="RUS67562.1"/>
    </source>
</evidence>
<organism evidence="4 5">
    <name type="scientific">Saezia sanguinis</name>
    <dbReference type="NCBI Taxonomy" id="1965230"/>
    <lineage>
        <taxon>Bacteria</taxon>
        <taxon>Pseudomonadati</taxon>
        <taxon>Pseudomonadota</taxon>
        <taxon>Betaproteobacteria</taxon>
        <taxon>Burkholderiales</taxon>
        <taxon>Saeziaceae</taxon>
        <taxon>Saezia</taxon>
    </lineage>
</organism>
<dbReference type="Gene3D" id="3.40.50.1000">
    <property type="entry name" value="HAD superfamily/HAD-like"/>
    <property type="match status" value="1"/>
</dbReference>
<dbReference type="EC" id="3.1.3.-" evidence="4"/>
<dbReference type="AlphaFoldDB" id="A0A433SFR8"/>
<dbReference type="Gene3D" id="1.20.1440.100">
    <property type="entry name" value="SG protein - dephosphorylation function"/>
    <property type="match status" value="1"/>
</dbReference>
<dbReference type="InterPro" id="IPR036412">
    <property type="entry name" value="HAD-like_sf"/>
</dbReference>
<dbReference type="PANTHER" id="PTHR43344:SF13">
    <property type="entry name" value="PHOSPHATASE RV3661-RELATED"/>
    <property type="match status" value="1"/>
</dbReference>
<comment type="caution">
    <text evidence="4">The sequence shown here is derived from an EMBL/GenBank/DDBJ whole genome shotgun (WGS) entry which is preliminary data.</text>
</comment>
<evidence type="ECO:0000256" key="3">
    <source>
        <dbReference type="ARBA" id="ARBA00022842"/>
    </source>
</evidence>
<dbReference type="CDD" id="cd02612">
    <property type="entry name" value="HAD_PGPPase"/>
    <property type="match status" value="1"/>
</dbReference>
<keyword evidence="5" id="KW-1185">Reference proteome</keyword>
<evidence type="ECO:0000313" key="5">
    <source>
        <dbReference type="Proteomes" id="UP000286947"/>
    </source>
</evidence>
<keyword evidence="1" id="KW-0479">Metal-binding</keyword>
<dbReference type="SUPFAM" id="SSF56784">
    <property type="entry name" value="HAD-like"/>
    <property type="match status" value="1"/>
</dbReference>
<dbReference type="InterPro" id="IPR006385">
    <property type="entry name" value="HAD_hydro_SerB1"/>
</dbReference>
<dbReference type="EMBL" id="PQSP01000001">
    <property type="protein sequence ID" value="RUS67562.1"/>
    <property type="molecule type" value="Genomic_DNA"/>
</dbReference>
<evidence type="ECO:0000256" key="2">
    <source>
        <dbReference type="ARBA" id="ARBA00022801"/>
    </source>
</evidence>
<keyword evidence="2 4" id="KW-0378">Hydrolase</keyword>
<dbReference type="NCBIfam" id="TIGR01488">
    <property type="entry name" value="HAD-SF-IB"/>
    <property type="match status" value="1"/>
</dbReference>
<dbReference type="OrthoDB" id="9784466at2"/>
<dbReference type="Proteomes" id="UP000286947">
    <property type="component" value="Unassembled WGS sequence"/>
</dbReference>
<name>A0A433SFR8_9BURK</name>
<gene>
    <name evidence="4" type="ORF">CUZ56_00036</name>
</gene>
<dbReference type="Pfam" id="PF12710">
    <property type="entry name" value="HAD"/>
    <property type="match status" value="1"/>
</dbReference>
<dbReference type="PANTHER" id="PTHR43344">
    <property type="entry name" value="PHOSPHOSERINE PHOSPHATASE"/>
    <property type="match status" value="1"/>
</dbReference>
<dbReference type="InterPro" id="IPR023214">
    <property type="entry name" value="HAD_sf"/>
</dbReference>
<sequence>MKIALFDLDSTLLPIDSDHSWGAFTQQIGWVDAQVFKQQNDVFYQQYKEQILNIDEYVAFTTQAIRAKGMREALKARVQFMQQMIEPHILPQARAVVDQRMDAGYECILVTATNDFVTSPIAQAFGFKHLIATTLEYNAQGELTGNYVGVPSFREGKVERVAQWLQERGHDWQTLEDSVFYSDSMNDFPLLSQVRHPVVTNPDKLLEAEAKQRGWPILRLFE</sequence>
<proteinExistence type="predicted"/>
<protein>
    <submittedName>
        <fullName evidence="4">Putative phosphatase</fullName>
        <ecNumber evidence="4">3.1.3.-</ecNumber>
    </submittedName>
</protein>
<dbReference type="InterPro" id="IPR050582">
    <property type="entry name" value="HAD-like_SerB"/>
</dbReference>
<evidence type="ECO:0000256" key="1">
    <source>
        <dbReference type="ARBA" id="ARBA00022723"/>
    </source>
</evidence>